<comment type="caution">
    <text evidence="1">The sequence shown here is derived from an EMBL/GenBank/DDBJ whole genome shotgun (WGS) entry which is preliminary data.</text>
</comment>
<proteinExistence type="predicted"/>
<name>Q4WRK3_ASPFU</name>
<dbReference type="HOGENOM" id="CLU_813730_0_0_1"/>
<dbReference type="GeneID" id="3509992"/>
<accession>Q4WRK3</accession>
<dbReference type="KEGG" id="afm:AFUA_1G16010"/>
<dbReference type="VEuPathDB" id="FungiDB:Afu1g16010"/>
<organism evidence="1 2">
    <name type="scientific">Aspergillus fumigatus (strain ATCC MYA-4609 / CBS 101355 / FGSC A1100 / Af293)</name>
    <name type="common">Neosartorya fumigata</name>
    <dbReference type="NCBI Taxonomy" id="330879"/>
    <lineage>
        <taxon>Eukaryota</taxon>
        <taxon>Fungi</taxon>
        <taxon>Dikarya</taxon>
        <taxon>Ascomycota</taxon>
        <taxon>Pezizomycotina</taxon>
        <taxon>Eurotiomycetes</taxon>
        <taxon>Eurotiomycetidae</taxon>
        <taxon>Eurotiales</taxon>
        <taxon>Aspergillaceae</taxon>
        <taxon>Aspergillus</taxon>
        <taxon>Aspergillus subgen. Fumigati</taxon>
    </lineage>
</organism>
<gene>
    <name evidence="1" type="ORF">AFUA_1G16010</name>
</gene>
<dbReference type="RefSeq" id="XP_752967.1">
    <property type="nucleotide sequence ID" value="XM_747874.1"/>
</dbReference>
<dbReference type="AlphaFoldDB" id="Q4WRK3"/>
<evidence type="ECO:0000313" key="2">
    <source>
        <dbReference type="Proteomes" id="UP000002530"/>
    </source>
</evidence>
<dbReference type="Proteomes" id="UP000002530">
    <property type="component" value="Unassembled WGS sequence"/>
</dbReference>
<dbReference type="OrthoDB" id="4330819at2759"/>
<reference evidence="1 2" key="1">
    <citation type="journal article" date="2005" name="Nature">
        <title>Genomic sequence of the pathogenic and allergenic filamentous fungus Aspergillus fumigatus.</title>
        <authorList>
            <person name="Nierman W.C."/>
            <person name="Pain A."/>
            <person name="Anderson M.J."/>
            <person name="Wortman J.R."/>
            <person name="Kim H.S."/>
            <person name="Arroyo J."/>
            <person name="Berriman M."/>
            <person name="Abe K."/>
            <person name="Archer D.B."/>
            <person name="Bermejo C."/>
            <person name="Bennett J."/>
            <person name="Bowyer P."/>
            <person name="Chen D."/>
            <person name="Collins M."/>
            <person name="Coulsen R."/>
            <person name="Davies R."/>
            <person name="Dyer P.S."/>
            <person name="Farman M."/>
            <person name="Fedorova N."/>
            <person name="Fedorova N."/>
            <person name="Feldblyum T.V."/>
            <person name="Fischer R."/>
            <person name="Fosker N."/>
            <person name="Fraser A."/>
            <person name="Garcia J.L."/>
            <person name="Garcia M.J."/>
            <person name="Goble A."/>
            <person name="Goldman G.H."/>
            <person name="Gomi K."/>
            <person name="Griffith-Jones S."/>
            <person name="Gwilliam R."/>
            <person name="Haas B."/>
            <person name="Haas H."/>
            <person name="Harris D."/>
            <person name="Horiuchi H."/>
            <person name="Huang J."/>
            <person name="Humphray S."/>
            <person name="Jimenez J."/>
            <person name="Keller N."/>
            <person name="Khouri H."/>
            <person name="Kitamoto K."/>
            <person name="Kobayashi T."/>
            <person name="Konzack S."/>
            <person name="Kulkarni R."/>
            <person name="Kumagai T."/>
            <person name="Lafon A."/>
            <person name="Latge J.P."/>
            <person name="Li W."/>
            <person name="Lord A."/>
            <person name="Lu C."/>
            <person name="Majoros W.H."/>
            <person name="May G.S."/>
            <person name="Miller B.L."/>
            <person name="Mohamoud Y."/>
            <person name="Molina M."/>
            <person name="Monod M."/>
            <person name="Mouyna I."/>
            <person name="Mulligan S."/>
            <person name="Murphy L."/>
            <person name="O'Neil S."/>
            <person name="Paulsen I."/>
            <person name="Penalva M.A."/>
            <person name="Pertea M."/>
            <person name="Price C."/>
            <person name="Pritchard B.L."/>
            <person name="Quail M.A."/>
            <person name="Rabbinowitsch E."/>
            <person name="Rawlins N."/>
            <person name="Rajandream M.A."/>
            <person name="Reichard U."/>
            <person name="Renauld H."/>
            <person name="Robson G.D."/>
            <person name="Rodriguez de Cordoba S."/>
            <person name="Rodriguez-Pena J.M."/>
            <person name="Ronning C.M."/>
            <person name="Rutter S."/>
            <person name="Salzberg S.L."/>
            <person name="Sanchez M."/>
            <person name="Sanchez-Ferrero J.C."/>
            <person name="Saunders D."/>
            <person name="Seeger K."/>
            <person name="Squares R."/>
            <person name="Squares S."/>
            <person name="Takeuchi M."/>
            <person name="Tekaia F."/>
            <person name="Turner G."/>
            <person name="Vazquez de Aldana C.R."/>
            <person name="Weidman J."/>
            <person name="White O."/>
            <person name="Woodward J."/>
            <person name="Yu J.H."/>
            <person name="Fraser C."/>
            <person name="Galagan J.E."/>
            <person name="Asai K."/>
            <person name="Machida M."/>
            <person name="Hall N."/>
            <person name="Barrell B."/>
            <person name="Denning D.W."/>
        </authorList>
    </citation>
    <scope>NUCLEOTIDE SEQUENCE [LARGE SCALE GENOMIC DNA]</scope>
    <source>
        <strain evidence="1 2">Af293</strain>
    </source>
</reference>
<sequence>MRLIKTVIVMVPFLKWPAELFSNVFQCFPTSRTSHRESGRFGLDSGDAKQEDTIMDDLKVCLQLILLWYLLIVQFVRVWSTDPKSSPEAVVWHHSLDDVVKVIVPLPCHDGHKKLADLAVDKDGVERVLNYFETVRSLPLGSRDPMVLAQRPRDLTLKRVEACKQLRDAYRDRLEKDFDDQDPTGLERRLDARGRTWLERRLQSIVEVVDKLQNSVQLEDPSNGYAPAYPSHRPARAMLVDLAVLPEHAATVRSKYLPANFAPFSGHDPLVCSEPGDDMDMKRALAFRRVLSRYDNAQRIQQSRGQISGPENELISNWFSKYMTELEGRIKAIHGFEVMLC</sequence>
<dbReference type="EMBL" id="AAHF01000004">
    <property type="protein sequence ID" value="EAL90929.1"/>
    <property type="molecule type" value="Genomic_DNA"/>
</dbReference>
<keyword evidence="2" id="KW-1185">Reference proteome</keyword>
<dbReference type="STRING" id="330879.Q4WRK3"/>
<dbReference type="InParanoid" id="Q4WRK3"/>
<evidence type="ECO:0000313" key="1">
    <source>
        <dbReference type="EMBL" id="EAL90929.1"/>
    </source>
</evidence>
<protein>
    <submittedName>
        <fullName evidence="1">Uncharacterized protein</fullName>
    </submittedName>
</protein>